<dbReference type="InterPro" id="IPR011664">
    <property type="entry name" value="Abi_system_AbiD/AbiF-like"/>
</dbReference>
<dbReference type="RefSeq" id="WP_168547573.1">
    <property type="nucleotide sequence ID" value="NZ_BAAAKS010000065.1"/>
</dbReference>
<organism evidence="2 3">
    <name type="scientific">Tsukamurella spumae</name>
    <dbReference type="NCBI Taxonomy" id="44753"/>
    <lineage>
        <taxon>Bacteria</taxon>
        <taxon>Bacillati</taxon>
        <taxon>Actinomycetota</taxon>
        <taxon>Actinomycetes</taxon>
        <taxon>Mycobacteriales</taxon>
        <taxon>Tsukamurellaceae</taxon>
        <taxon>Tsukamurella</taxon>
    </lineage>
</organism>
<feature type="region of interest" description="Disordered" evidence="1">
    <location>
        <begin position="305"/>
        <end position="328"/>
    </location>
</feature>
<dbReference type="Proteomes" id="UP000582646">
    <property type="component" value="Unassembled WGS sequence"/>
</dbReference>
<name>A0A846X8P7_9ACTN</name>
<accession>A0A846X8P7</accession>
<protein>
    <submittedName>
        <fullName evidence="2">Abi family protein</fullName>
    </submittedName>
</protein>
<keyword evidence="3" id="KW-1185">Reference proteome</keyword>
<reference evidence="2 3" key="1">
    <citation type="submission" date="2020-04" db="EMBL/GenBank/DDBJ databases">
        <title>MicrobeNet Type strains.</title>
        <authorList>
            <person name="Nicholson A.C."/>
        </authorList>
    </citation>
    <scope>NUCLEOTIDE SEQUENCE [LARGE SCALE GENOMIC DNA]</scope>
    <source>
        <strain evidence="2 3">DSM 44113</strain>
    </source>
</reference>
<gene>
    <name evidence="2" type="ORF">HF999_20025</name>
</gene>
<evidence type="ECO:0000313" key="2">
    <source>
        <dbReference type="EMBL" id="NKY20649.1"/>
    </source>
</evidence>
<dbReference type="InterPro" id="IPR017034">
    <property type="entry name" value="Abi_system_AbiD/AbiF"/>
</dbReference>
<sequence>MTRPLKPWLSLEAQIALLRSRGMEVANRRTAEHQLAAVGYYRLSGYWYPYRRPDPSGETRRLSEFTTGTSFTEITDLYTFDRHLKSHVLSGIEQIEVAARSRIGYLLGEISPMAHTDADKFRPTFDHAAWWKTVTSRIGRARGRDEFVDHHYGTYGGQIPIWVLTDLLDFSDLSKLYAGMRAADQKTIADWFRVTVDPDSSKAARQKWAKHPPLANWLEHLTVVRNICAHHGRLWNRQLPPIGASQRIRHLAVFDGLPEDQTQVERIHGTICIIAYLLDSVAPGNPWRDEIDSLVSSSFAKITHRHPSEMGVPNSPSGGLQDGTGAPG</sequence>
<dbReference type="Pfam" id="PF07751">
    <property type="entry name" value="Abi_2"/>
    <property type="match status" value="1"/>
</dbReference>
<dbReference type="AlphaFoldDB" id="A0A846X8P7"/>
<dbReference type="EMBL" id="JAAXOQ010000038">
    <property type="protein sequence ID" value="NKY20649.1"/>
    <property type="molecule type" value="Genomic_DNA"/>
</dbReference>
<proteinExistence type="predicted"/>
<dbReference type="PIRSF" id="PIRSF034934">
    <property type="entry name" value="AbiF_AbiD"/>
    <property type="match status" value="1"/>
</dbReference>
<evidence type="ECO:0000313" key="3">
    <source>
        <dbReference type="Proteomes" id="UP000582646"/>
    </source>
</evidence>
<evidence type="ECO:0000256" key="1">
    <source>
        <dbReference type="SAM" id="MobiDB-lite"/>
    </source>
</evidence>
<comment type="caution">
    <text evidence="2">The sequence shown here is derived from an EMBL/GenBank/DDBJ whole genome shotgun (WGS) entry which is preliminary data.</text>
</comment>